<organism evidence="1 2">
    <name type="scientific">Phlebotomus papatasi</name>
    <name type="common">Sandfly</name>
    <dbReference type="NCBI Taxonomy" id="29031"/>
    <lineage>
        <taxon>Eukaryota</taxon>
        <taxon>Metazoa</taxon>
        <taxon>Ecdysozoa</taxon>
        <taxon>Arthropoda</taxon>
        <taxon>Hexapoda</taxon>
        <taxon>Insecta</taxon>
        <taxon>Pterygota</taxon>
        <taxon>Neoptera</taxon>
        <taxon>Endopterygota</taxon>
        <taxon>Diptera</taxon>
        <taxon>Nematocera</taxon>
        <taxon>Psychodoidea</taxon>
        <taxon>Psychodidae</taxon>
        <taxon>Phlebotomus</taxon>
        <taxon>Phlebotomus</taxon>
    </lineage>
</organism>
<dbReference type="EMBL" id="AJVK01011187">
    <property type="status" value="NOT_ANNOTATED_CDS"/>
    <property type="molecule type" value="Genomic_DNA"/>
</dbReference>
<dbReference type="EnsemblMetazoa" id="PPAI002129-RA">
    <property type="protein sequence ID" value="PPAI002129-PA"/>
    <property type="gene ID" value="PPAI002129"/>
</dbReference>
<accession>A0A1B0GM59</accession>
<dbReference type="Pfam" id="PF07841">
    <property type="entry name" value="DM4_12"/>
    <property type="match status" value="1"/>
</dbReference>
<keyword evidence="2" id="KW-1185">Reference proteome</keyword>
<protein>
    <submittedName>
        <fullName evidence="1">Uncharacterized protein</fullName>
    </submittedName>
</protein>
<proteinExistence type="predicted"/>
<dbReference type="AlphaFoldDB" id="A0A1B0GM59"/>
<dbReference type="VEuPathDB" id="VectorBase:PPAPM1_006808"/>
<evidence type="ECO:0000313" key="2">
    <source>
        <dbReference type="Proteomes" id="UP000092462"/>
    </source>
</evidence>
<name>A0A1B0GM59_PHLPP</name>
<dbReference type="InterPro" id="IPR006631">
    <property type="entry name" value="DM4_12"/>
</dbReference>
<dbReference type="Proteomes" id="UP000092462">
    <property type="component" value="Unassembled WGS sequence"/>
</dbReference>
<evidence type="ECO:0000313" key="1">
    <source>
        <dbReference type="EnsemblMetazoa" id="PPAI002129-PA"/>
    </source>
</evidence>
<dbReference type="PANTHER" id="PTHR21398">
    <property type="entry name" value="AGAP007094-PA"/>
    <property type="match status" value="1"/>
</dbReference>
<dbReference type="VEuPathDB" id="VectorBase:PPAI002129"/>
<dbReference type="PANTHER" id="PTHR21398:SF21">
    <property type="entry name" value="AGAP004005-PA"/>
    <property type="match status" value="1"/>
</dbReference>
<sequence length="298" mass="33974">MDNRASLSCIVLYRAEKMKILIILTVCLFSRSLAEQSHNESFHSREKRFLIFPPTAPTRHQFIFGIGIPLDLESIAVTTGYVFKAQYFLPTKPEDLRISPIWESKKTRRDLPRAYPENPLASFDGHKEVYNVDKVLVEESQINENSLAVDEEDWDWMKEDKGDNDSNEIEDVPTSRFPGNDFNIDHTRWHLYKGLEAISIERSFGGRACVLRAICETAEVPFNRKSGILAELIHIILTPSTTNEPLSQHSDNEYFRAEQIGRSGISCSREFSECSVSLLDIVTSVHDPLVDEIVKILA</sequence>
<reference evidence="1" key="1">
    <citation type="submission" date="2022-08" db="UniProtKB">
        <authorList>
            <consortium name="EnsemblMetazoa"/>
        </authorList>
    </citation>
    <scope>IDENTIFICATION</scope>
    <source>
        <strain evidence="1">Israel</strain>
    </source>
</reference>
<dbReference type="SMART" id="SM00718">
    <property type="entry name" value="DM4_12"/>
    <property type="match status" value="1"/>
</dbReference>